<name>A0A3A2ZPT2_9EURO</name>
<comment type="caution">
    <text evidence="2">The sequence shown here is derived from an EMBL/GenBank/DDBJ whole genome shotgun (WGS) entry which is preliminary data.</text>
</comment>
<keyword evidence="3" id="KW-1185">Reference proteome</keyword>
<feature type="region of interest" description="Disordered" evidence="1">
    <location>
        <begin position="59"/>
        <end position="108"/>
    </location>
</feature>
<evidence type="ECO:0000256" key="1">
    <source>
        <dbReference type="SAM" id="MobiDB-lite"/>
    </source>
</evidence>
<organism evidence="2 3">
    <name type="scientific">Aspergillus sclerotialis</name>
    <dbReference type="NCBI Taxonomy" id="2070753"/>
    <lineage>
        <taxon>Eukaryota</taxon>
        <taxon>Fungi</taxon>
        <taxon>Dikarya</taxon>
        <taxon>Ascomycota</taxon>
        <taxon>Pezizomycotina</taxon>
        <taxon>Eurotiomycetes</taxon>
        <taxon>Eurotiomycetidae</taxon>
        <taxon>Eurotiales</taxon>
        <taxon>Aspergillaceae</taxon>
        <taxon>Aspergillus</taxon>
        <taxon>Aspergillus subgen. Polypaecilum</taxon>
    </lineage>
</organism>
<evidence type="ECO:0000313" key="2">
    <source>
        <dbReference type="EMBL" id="RJE25182.1"/>
    </source>
</evidence>
<dbReference type="OrthoDB" id="4498167at2759"/>
<feature type="compositionally biased region" description="Polar residues" evidence="1">
    <location>
        <begin position="1"/>
        <end position="14"/>
    </location>
</feature>
<dbReference type="EMBL" id="MVGC01000055">
    <property type="protein sequence ID" value="RJE25182.1"/>
    <property type="molecule type" value="Genomic_DNA"/>
</dbReference>
<sequence length="108" mass="11782">MHSIPNPTRPTESDLSAFPTDGGGCRPIDDVQRPRPLNPRASLDDYNRVMLEYTKRRMSTFASVSQERHTSSSRSSSDSSEKSNDSSAGVLARQANASVHDTEKASQG</sequence>
<reference evidence="3" key="1">
    <citation type="submission" date="2017-02" db="EMBL/GenBank/DDBJ databases">
        <authorList>
            <person name="Tafer H."/>
            <person name="Lopandic K."/>
        </authorList>
    </citation>
    <scope>NUCLEOTIDE SEQUENCE [LARGE SCALE GENOMIC DNA]</scope>
    <source>
        <strain evidence="3">CBS 366.77</strain>
    </source>
</reference>
<feature type="region of interest" description="Disordered" evidence="1">
    <location>
        <begin position="1"/>
        <end position="46"/>
    </location>
</feature>
<dbReference type="Proteomes" id="UP000266188">
    <property type="component" value="Unassembled WGS sequence"/>
</dbReference>
<protein>
    <submittedName>
        <fullName evidence="2">Uncharacterized protein</fullName>
    </submittedName>
</protein>
<dbReference type="AlphaFoldDB" id="A0A3A2ZPT2"/>
<evidence type="ECO:0000313" key="3">
    <source>
        <dbReference type="Proteomes" id="UP000266188"/>
    </source>
</evidence>
<proteinExistence type="predicted"/>
<gene>
    <name evidence="2" type="ORF">PHISCL_02456</name>
</gene>
<accession>A0A3A2ZPT2</accession>